<evidence type="ECO:0000313" key="3">
    <source>
        <dbReference type="Proteomes" id="UP000006683"/>
    </source>
</evidence>
<dbReference type="GeneID" id="67184165"/>
<dbReference type="HOGENOM" id="CLU_3135905_0_0_6"/>
<reference evidence="2 3" key="1">
    <citation type="journal article" date="2010" name="Stand. Genomic Sci.">
        <title>Complete genome sequence of Ferrimonas balearica type strain (PAT).</title>
        <authorList>
            <person name="Nolan M."/>
            <person name="Sikorski J."/>
            <person name="Davenport K."/>
            <person name="Lucas S."/>
            <person name="Glavina Del Rio T."/>
            <person name="Tice H."/>
            <person name="Cheng J."/>
            <person name="Goodwin L."/>
            <person name="Pitluck S."/>
            <person name="Liolios K."/>
            <person name="Ivanova N."/>
            <person name="Mavromatis K."/>
            <person name="Ovchinnikova G."/>
            <person name="Pati A."/>
            <person name="Chen A."/>
            <person name="Palaniappan K."/>
            <person name="Land M."/>
            <person name="Hauser L."/>
            <person name="Chang Y."/>
            <person name="Jeffries C."/>
            <person name="Tapia R."/>
            <person name="Brettin T."/>
            <person name="Detter J."/>
            <person name="Han C."/>
            <person name="Yasawong M."/>
            <person name="Rohde M."/>
            <person name="Tindall B."/>
            <person name="Goker M."/>
            <person name="Woyke T."/>
            <person name="Bristow J."/>
            <person name="Eisen J."/>
            <person name="Markowitz V."/>
            <person name="Hugenholtz P."/>
            <person name="Kyrpides N."/>
            <person name="Klenk H."/>
            <person name="Lapidus A."/>
        </authorList>
    </citation>
    <scope>NUCLEOTIDE SEQUENCE [LARGE SCALE GENOMIC DNA]</scope>
    <source>
        <strain evidence="3">DSM 9799 / CCM 4581 / KCTC 23876 / PAT</strain>
    </source>
</reference>
<sequence length="49" mass="6199">MAEATQPIERRQQQERRQHHERRQQTRFGDEQGDRRISDRRHEDRHPPR</sequence>
<evidence type="ECO:0000313" key="2">
    <source>
        <dbReference type="EMBL" id="ADN77762.1"/>
    </source>
</evidence>
<proteinExistence type="predicted"/>
<keyword evidence="3" id="KW-1185">Reference proteome</keyword>
<organism evidence="2 3">
    <name type="scientific">Ferrimonas balearica (strain DSM 9799 / CCM 4581 / KCTC 23876 / PAT)</name>
    <dbReference type="NCBI Taxonomy" id="550540"/>
    <lineage>
        <taxon>Bacteria</taxon>
        <taxon>Pseudomonadati</taxon>
        <taxon>Pseudomonadota</taxon>
        <taxon>Gammaproteobacteria</taxon>
        <taxon>Alteromonadales</taxon>
        <taxon>Ferrimonadaceae</taxon>
        <taxon>Ferrimonas</taxon>
    </lineage>
</organism>
<evidence type="ECO:0000256" key="1">
    <source>
        <dbReference type="SAM" id="MobiDB-lite"/>
    </source>
</evidence>
<feature type="compositionally biased region" description="Basic and acidic residues" evidence="1">
    <location>
        <begin position="8"/>
        <end position="18"/>
    </location>
</feature>
<dbReference type="Proteomes" id="UP000006683">
    <property type="component" value="Chromosome"/>
</dbReference>
<feature type="region of interest" description="Disordered" evidence="1">
    <location>
        <begin position="1"/>
        <end position="49"/>
    </location>
</feature>
<dbReference type="KEGG" id="fbl:Fbal_3566"/>
<dbReference type="RefSeq" id="WP_013347068.1">
    <property type="nucleotide sequence ID" value="NC_014541.1"/>
</dbReference>
<dbReference type="AlphaFoldDB" id="E1SNV5"/>
<protein>
    <submittedName>
        <fullName evidence="2">Uncharacterized protein</fullName>
    </submittedName>
</protein>
<feature type="compositionally biased region" description="Basic and acidic residues" evidence="1">
    <location>
        <begin position="28"/>
        <end position="49"/>
    </location>
</feature>
<dbReference type="EMBL" id="CP002209">
    <property type="protein sequence ID" value="ADN77762.1"/>
    <property type="molecule type" value="Genomic_DNA"/>
</dbReference>
<name>E1SNV5_FERBD</name>
<gene>
    <name evidence="2" type="ordered locus">Fbal_3566</name>
</gene>
<accession>E1SNV5</accession>